<keyword evidence="2" id="KW-1185">Reference proteome</keyword>
<name>A0ACB6S4Y4_9PLEO</name>
<comment type="caution">
    <text evidence="1">The sequence shown here is derived from an EMBL/GenBank/DDBJ whole genome shotgun (WGS) entry which is preliminary data.</text>
</comment>
<organism evidence="1 2">
    <name type="scientific">Macroventuria anomochaeta</name>
    <dbReference type="NCBI Taxonomy" id="301207"/>
    <lineage>
        <taxon>Eukaryota</taxon>
        <taxon>Fungi</taxon>
        <taxon>Dikarya</taxon>
        <taxon>Ascomycota</taxon>
        <taxon>Pezizomycotina</taxon>
        <taxon>Dothideomycetes</taxon>
        <taxon>Pleosporomycetidae</taxon>
        <taxon>Pleosporales</taxon>
        <taxon>Pleosporineae</taxon>
        <taxon>Didymellaceae</taxon>
        <taxon>Macroventuria</taxon>
    </lineage>
</organism>
<protein>
    <submittedName>
        <fullName evidence="1">Uncharacterized protein</fullName>
    </submittedName>
</protein>
<evidence type="ECO:0000313" key="2">
    <source>
        <dbReference type="Proteomes" id="UP000799754"/>
    </source>
</evidence>
<sequence>MTNPPWQRLTRDQLATVIGDYYKFLTRFYIPESALKFPPPGGWPNISPETTKGFPRSPIVIDLLRRLPYIDEGDAGTMTTNIHYKSDVVDYSTWEPHQWAEDDQSGALSVQQWVEELEERKRDKPKDEEEEEGYLWYQDEGRDKDADDEENWFDGDDPEDIKLEHMIVIADGYESGGRAIVLDVVKGNIYEDILACSGLKSEMAVEDYFDDLKTKFEKLEMVPVPGLGHHEGTLYGDIEGVPEVHEFDKSFTADDKDAAQQYKKIYQSFGWPGETYRKEEALAAIRAHAQRRSEAEETASS</sequence>
<dbReference type="Proteomes" id="UP000799754">
    <property type="component" value="Unassembled WGS sequence"/>
</dbReference>
<reference evidence="1" key="1">
    <citation type="journal article" date="2020" name="Stud. Mycol.">
        <title>101 Dothideomycetes genomes: a test case for predicting lifestyles and emergence of pathogens.</title>
        <authorList>
            <person name="Haridas S."/>
            <person name="Albert R."/>
            <person name="Binder M."/>
            <person name="Bloem J."/>
            <person name="Labutti K."/>
            <person name="Salamov A."/>
            <person name="Andreopoulos B."/>
            <person name="Baker S."/>
            <person name="Barry K."/>
            <person name="Bills G."/>
            <person name="Bluhm B."/>
            <person name="Cannon C."/>
            <person name="Castanera R."/>
            <person name="Culley D."/>
            <person name="Daum C."/>
            <person name="Ezra D."/>
            <person name="Gonzalez J."/>
            <person name="Henrissat B."/>
            <person name="Kuo A."/>
            <person name="Liang C."/>
            <person name="Lipzen A."/>
            <person name="Lutzoni F."/>
            <person name="Magnuson J."/>
            <person name="Mondo S."/>
            <person name="Nolan M."/>
            <person name="Ohm R."/>
            <person name="Pangilinan J."/>
            <person name="Park H.-J."/>
            <person name="Ramirez L."/>
            <person name="Alfaro M."/>
            <person name="Sun H."/>
            <person name="Tritt A."/>
            <person name="Yoshinaga Y."/>
            <person name="Zwiers L.-H."/>
            <person name="Turgeon B."/>
            <person name="Goodwin S."/>
            <person name="Spatafora J."/>
            <person name="Crous P."/>
            <person name="Grigoriev I."/>
        </authorList>
    </citation>
    <scope>NUCLEOTIDE SEQUENCE</scope>
    <source>
        <strain evidence="1">CBS 525.71</strain>
    </source>
</reference>
<proteinExistence type="predicted"/>
<dbReference type="EMBL" id="MU006710">
    <property type="protein sequence ID" value="KAF2629316.1"/>
    <property type="molecule type" value="Genomic_DNA"/>
</dbReference>
<accession>A0ACB6S4Y4</accession>
<evidence type="ECO:0000313" key="1">
    <source>
        <dbReference type="EMBL" id="KAF2629316.1"/>
    </source>
</evidence>
<gene>
    <name evidence="1" type="ORF">BU25DRAFT_456991</name>
</gene>